<dbReference type="EMBL" id="BK016086">
    <property type="protein sequence ID" value="DAF93701.1"/>
    <property type="molecule type" value="Genomic_DNA"/>
</dbReference>
<sequence>MTPSMDQMTVFVDGKPVLREVYSVTFRDSGQPVRTPVLADDEEMRATVDGQVHIFKVQKPNPSLVTELRYIPVGPSDCEKFIVGYADGSEHETSRDVWMGLRDEMERRYD</sequence>
<accession>A0A8S5UGT9</accession>
<evidence type="ECO:0000313" key="1">
    <source>
        <dbReference type="EMBL" id="DAF93701.1"/>
    </source>
</evidence>
<proteinExistence type="predicted"/>
<reference evidence="1" key="1">
    <citation type="journal article" date="2021" name="Proc. Natl. Acad. Sci. U.S.A.">
        <title>A Catalog of Tens of Thousands of Viruses from Human Metagenomes Reveals Hidden Associations with Chronic Diseases.</title>
        <authorList>
            <person name="Tisza M.J."/>
            <person name="Buck C.B."/>
        </authorList>
    </citation>
    <scope>NUCLEOTIDE SEQUENCE</scope>
    <source>
        <strain evidence="1">Ctshb19</strain>
    </source>
</reference>
<protein>
    <submittedName>
        <fullName evidence="1">Uncharacterized protein</fullName>
    </submittedName>
</protein>
<organism evidence="1">
    <name type="scientific">Myoviridae sp. ctshb19</name>
    <dbReference type="NCBI Taxonomy" id="2825194"/>
    <lineage>
        <taxon>Viruses</taxon>
        <taxon>Duplodnaviria</taxon>
        <taxon>Heunggongvirae</taxon>
        <taxon>Uroviricota</taxon>
        <taxon>Caudoviricetes</taxon>
    </lineage>
</organism>
<name>A0A8S5UGT9_9CAUD</name>